<organism evidence="3 4">
    <name type="scientific">Microlunatus panaciterrae</name>
    <dbReference type="NCBI Taxonomy" id="400768"/>
    <lineage>
        <taxon>Bacteria</taxon>
        <taxon>Bacillati</taxon>
        <taxon>Actinomycetota</taxon>
        <taxon>Actinomycetes</taxon>
        <taxon>Propionibacteriales</taxon>
        <taxon>Propionibacteriaceae</taxon>
        <taxon>Microlunatus</taxon>
    </lineage>
</organism>
<feature type="transmembrane region" description="Helical" evidence="1">
    <location>
        <begin position="79"/>
        <end position="97"/>
    </location>
</feature>
<reference evidence="3 4" key="1">
    <citation type="submission" date="2021-01" db="EMBL/GenBank/DDBJ databases">
        <title>Sequencing the genomes of 1000 actinobacteria strains.</title>
        <authorList>
            <person name="Klenk H.-P."/>
        </authorList>
    </citation>
    <scope>NUCLEOTIDE SEQUENCE [LARGE SCALE GENOMIC DNA]</scope>
    <source>
        <strain evidence="3 4">DSM 18662</strain>
    </source>
</reference>
<dbReference type="InterPro" id="IPR000326">
    <property type="entry name" value="PAP2/HPO"/>
</dbReference>
<dbReference type="RefSeq" id="WP_204917503.1">
    <property type="nucleotide sequence ID" value="NZ_JAFBCF010000001.1"/>
</dbReference>
<dbReference type="SMART" id="SM00014">
    <property type="entry name" value="acidPPc"/>
    <property type="match status" value="1"/>
</dbReference>
<keyword evidence="1" id="KW-0812">Transmembrane</keyword>
<sequence length="284" mass="28178">MLTNAPAGPGSALQDPERQRAASTAVALVMSLLALLAAAAIGWVALTTVRGQQLDDLAAHVLSAGSIAVADDLSRLLELVSVSSAALALAVLMGLALVRGRLRLAVGAAVLMAGANVTTQVLKHLLLTRPDLGYGTLNSLPSGHTTVVFSLVLAAVLVSPRPVRPLVVLAGSAVGTLTGLATLVAGWHRTSDVVAALLVTLAWAAAVTAVLAATTTRTGSDHGGGFVPAVLGALLAAGAAVLWGVGPGAGLWQPVAVAMVLAAIAGATALSTGAFAWLTSRTLD</sequence>
<feature type="domain" description="Phosphatidic acid phosphatase type 2/haloperoxidase" evidence="2">
    <location>
        <begin position="105"/>
        <end position="208"/>
    </location>
</feature>
<dbReference type="EMBL" id="JAFBCF010000001">
    <property type="protein sequence ID" value="MBM7799017.1"/>
    <property type="molecule type" value="Genomic_DNA"/>
</dbReference>
<accession>A0ABS2RKC0</accession>
<feature type="transmembrane region" description="Helical" evidence="1">
    <location>
        <begin position="104"/>
        <end position="122"/>
    </location>
</feature>
<evidence type="ECO:0000259" key="2">
    <source>
        <dbReference type="SMART" id="SM00014"/>
    </source>
</evidence>
<dbReference type="SUPFAM" id="SSF48317">
    <property type="entry name" value="Acid phosphatase/Vanadium-dependent haloperoxidase"/>
    <property type="match status" value="1"/>
</dbReference>
<feature type="transmembrane region" description="Helical" evidence="1">
    <location>
        <begin position="21"/>
        <end position="46"/>
    </location>
</feature>
<comment type="caution">
    <text evidence="3">The sequence shown here is derived from an EMBL/GenBank/DDBJ whole genome shotgun (WGS) entry which is preliminary data.</text>
</comment>
<name>A0ABS2RKC0_9ACTN</name>
<keyword evidence="4" id="KW-1185">Reference proteome</keyword>
<feature type="transmembrane region" description="Helical" evidence="1">
    <location>
        <begin position="193"/>
        <end position="213"/>
    </location>
</feature>
<feature type="transmembrane region" description="Helical" evidence="1">
    <location>
        <begin position="251"/>
        <end position="278"/>
    </location>
</feature>
<dbReference type="Pfam" id="PF01569">
    <property type="entry name" value="PAP2"/>
    <property type="match status" value="1"/>
</dbReference>
<gene>
    <name evidence="3" type="ORF">JOE57_001938</name>
</gene>
<feature type="transmembrane region" description="Helical" evidence="1">
    <location>
        <begin position="225"/>
        <end position="245"/>
    </location>
</feature>
<feature type="transmembrane region" description="Helical" evidence="1">
    <location>
        <begin position="166"/>
        <end position="187"/>
    </location>
</feature>
<proteinExistence type="predicted"/>
<dbReference type="InterPro" id="IPR036938">
    <property type="entry name" value="PAP2/HPO_sf"/>
</dbReference>
<keyword evidence="1" id="KW-1133">Transmembrane helix</keyword>
<evidence type="ECO:0000313" key="4">
    <source>
        <dbReference type="Proteomes" id="UP000704762"/>
    </source>
</evidence>
<keyword evidence="1" id="KW-0472">Membrane</keyword>
<dbReference type="Gene3D" id="1.20.144.10">
    <property type="entry name" value="Phosphatidic acid phosphatase type 2/haloperoxidase"/>
    <property type="match status" value="1"/>
</dbReference>
<feature type="transmembrane region" description="Helical" evidence="1">
    <location>
        <begin position="142"/>
        <end position="159"/>
    </location>
</feature>
<evidence type="ECO:0000313" key="3">
    <source>
        <dbReference type="EMBL" id="MBM7799017.1"/>
    </source>
</evidence>
<evidence type="ECO:0000256" key="1">
    <source>
        <dbReference type="SAM" id="Phobius"/>
    </source>
</evidence>
<protein>
    <submittedName>
        <fullName evidence="3">Membrane-associated phospholipid phosphatase</fullName>
    </submittedName>
</protein>
<dbReference type="Proteomes" id="UP000704762">
    <property type="component" value="Unassembled WGS sequence"/>
</dbReference>